<dbReference type="GO" id="GO:0000166">
    <property type="term" value="F:nucleotide binding"/>
    <property type="evidence" value="ECO:0007669"/>
    <property type="project" value="InterPro"/>
</dbReference>
<evidence type="ECO:0000313" key="4">
    <source>
        <dbReference type="Proteomes" id="UP000075799"/>
    </source>
</evidence>
<keyword evidence="1" id="KW-0812">Transmembrane</keyword>
<dbReference type="InterPro" id="IPR044876">
    <property type="entry name" value="HRDC_dom_sf"/>
</dbReference>
<dbReference type="Gene3D" id="3.90.75.20">
    <property type="match status" value="1"/>
</dbReference>
<dbReference type="AlphaFoldDB" id="A0A161PQH1"/>
<dbReference type="InterPro" id="IPR002121">
    <property type="entry name" value="HRDC_dom"/>
</dbReference>
<feature type="domain" description="HRDC" evidence="2">
    <location>
        <begin position="191"/>
        <end position="271"/>
    </location>
</feature>
<dbReference type="PROSITE" id="PS50967">
    <property type="entry name" value="HRDC"/>
    <property type="match status" value="1"/>
</dbReference>
<dbReference type="InterPro" id="IPR044925">
    <property type="entry name" value="His-Me_finger_sf"/>
</dbReference>
<gene>
    <name evidence="3" type="ORF">AZI87_16600</name>
</gene>
<feature type="transmembrane region" description="Helical" evidence="1">
    <location>
        <begin position="12"/>
        <end position="33"/>
    </location>
</feature>
<dbReference type="SMART" id="SM00341">
    <property type="entry name" value="HRDC"/>
    <property type="match status" value="1"/>
</dbReference>
<evidence type="ECO:0000313" key="3">
    <source>
        <dbReference type="EMBL" id="KYG62886.1"/>
    </source>
</evidence>
<dbReference type="EMBL" id="LUKD01000008">
    <property type="protein sequence ID" value="KYG62886.1"/>
    <property type="molecule type" value="Genomic_DNA"/>
</dbReference>
<protein>
    <recommendedName>
        <fullName evidence="2">HRDC domain-containing protein</fullName>
    </recommendedName>
</protein>
<sequence>MRWFLIKLKRFLVNMARTLTIVCAVAMVLIPGTSLISKIFWVSLATLSVAVPLLKLFRGKRSDRGGYIFARGANEYEHRLIAKRVLKRDLFPNEVVHHINGKRSDNTLRNLCVMDRHQHELFHAWLDWKKKKSGRYPTFKEQKRVLCEDYKGYLLEAPSNFNFSFRTNKYSPVRRTFVVQTSVNSNHRYSEDYSQKLFSDLRQERNRLAIEQNIPAYLVFKNFTLEEMARQMPDDAASMANIIGVTSEKLRLYGDHFLAIIWKHRTNQDLNKKRSV</sequence>
<dbReference type="GO" id="GO:0003676">
    <property type="term" value="F:nucleic acid binding"/>
    <property type="evidence" value="ECO:0007669"/>
    <property type="project" value="InterPro"/>
</dbReference>
<dbReference type="InterPro" id="IPR010997">
    <property type="entry name" value="HRDC-like_sf"/>
</dbReference>
<accession>A0A161PQH1</accession>
<dbReference type="Proteomes" id="UP000075799">
    <property type="component" value="Unassembled WGS sequence"/>
</dbReference>
<comment type="caution">
    <text evidence="3">The sequence shown here is derived from an EMBL/GenBank/DDBJ whole genome shotgun (WGS) entry which is preliminary data.</text>
</comment>
<proteinExistence type="predicted"/>
<organism evidence="3 4">
    <name type="scientific">Bdellovibrio bacteriovorus</name>
    <dbReference type="NCBI Taxonomy" id="959"/>
    <lineage>
        <taxon>Bacteria</taxon>
        <taxon>Pseudomonadati</taxon>
        <taxon>Bdellovibrionota</taxon>
        <taxon>Bdellovibrionia</taxon>
        <taxon>Bdellovibrionales</taxon>
        <taxon>Pseudobdellovibrionaceae</taxon>
        <taxon>Bdellovibrio</taxon>
    </lineage>
</organism>
<keyword evidence="1" id="KW-1133">Transmembrane helix</keyword>
<evidence type="ECO:0000259" key="2">
    <source>
        <dbReference type="PROSITE" id="PS50967"/>
    </source>
</evidence>
<dbReference type="SUPFAM" id="SSF47819">
    <property type="entry name" value="HRDC-like"/>
    <property type="match status" value="1"/>
</dbReference>
<keyword evidence="1" id="KW-0472">Membrane</keyword>
<dbReference type="SUPFAM" id="SSF54060">
    <property type="entry name" value="His-Me finger endonucleases"/>
    <property type="match status" value="1"/>
</dbReference>
<name>A0A161PQH1_BDEBC</name>
<reference evidence="3 4" key="1">
    <citation type="submission" date="2016-03" db="EMBL/GenBank/DDBJ databases">
        <authorList>
            <person name="Ploux O."/>
        </authorList>
    </citation>
    <scope>NUCLEOTIDE SEQUENCE [LARGE SCALE GENOMIC DNA]</scope>
    <source>
        <strain evidence="3 4">EC13</strain>
    </source>
</reference>
<feature type="transmembrane region" description="Helical" evidence="1">
    <location>
        <begin position="39"/>
        <end position="57"/>
    </location>
</feature>
<dbReference type="Gene3D" id="1.10.150.80">
    <property type="entry name" value="HRDC domain"/>
    <property type="match status" value="1"/>
</dbReference>
<evidence type="ECO:0000256" key="1">
    <source>
        <dbReference type="SAM" id="Phobius"/>
    </source>
</evidence>
<dbReference type="OrthoDB" id="581550at2"/>
<dbReference type="Pfam" id="PF00570">
    <property type="entry name" value="HRDC"/>
    <property type="match status" value="1"/>
</dbReference>